<keyword evidence="3" id="KW-0805">Transcription regulation</keyword>
<feature type="domain" description="ANTAR" evidence="8">
    <location>
        <begin position="124"/>
        <end position="185"/>
    </location>
</feature>
<reference evidence="9" key="1">
    <citation type="journal article" date="2020" name="mSystems">
        <title>Genome- and Community-Level Interaction Insights into Carbon Utilization and Element Cycling Functions of Hydrothermarchaeota in Hydrothermal Sediment.</title>
        <authorList>
            <person name="Zhou Z."/>
            <person name="Liu Y."/>
            <person name="Xu W."/>
            <person name="Pan J."/>
            <person name="Luo Z.H."/>
            <person name="Li M."/>
        </authorList>
    </citation>
    <scope>NUCLEOTIDE SEQUENCE [LARGE SCALE GENOMIC DNA]</scope>
    <source>
        <strain evidence="9">HyVt-443</strain>
    </source>
</reference>
<dbReference type="Pfam" id="PF00072">
    <property type="entry name" value="Response_reg"/>
    <property type="match status" value="1"/>
</dbReference>
<evidence type="ECO:0000256" key="3">
    <source>
        <dbReference type="ARBA" id="ARBA00023015"/>
    </source>
</evidence>
<comment type="caution">
    <text evidence="9">The sequence shown here is derived from an EMBL/GenBank/DDBJ whole genome shotgun (WGS) entry which is preliminary data.</text>
</comment>
<dbReference type="Gene3D" id="3.40.50.2300">
    <property type="match status" value="1"/>
</dbReference>
<keyword evidence="5" id="KW-0804">Transcription</keyword>
<organism evidence="9">
    <name type="scientific">Sedimenticola thiotaurini</name>
    <dbReference type="NCBI Taxonomy" id="1543721"/>
    <lineage>
        <taxon>Bacteria</taxon>
        <taxon>Pseudomonadati</taxon>
        <taxon>Pseudomonadota</taxon>
        <taxon>Gammaproteobacteria</taxon>
        <taxon>Chromatiales</taxon>
        <taxon>Sedimenticolaceae</taxon>
        <taxon>Sedimenticola</taxon>
    </lineage>
</organism>
<dbReference type="SUPFAM" id="SSF52172">
    <property type="entry name" value="CheY-like"/>
    <property type="match status" value="1"/>
</dbReference>
<evidence type="ECO:0000256" key="4">
    <source>
        <dbReference type="ARBA" id="ARBA00023125"/>
    </source>
</evidence>
<evidence type="ECO:0000259" key="8">
    <source>
        <dbReference type="PROSITE" id="PS50921"/>
    </source>
</evidence>
<dbReference type="PIRSF" id="PIRSF036382">
    <property type="entry name" value="RR_antiterm"/>
    <property type="match status" value="1"/>
</dbReference>
<dbReference type="AlphaFoldDB" id="A0A831RNX2"/>
<dbReference type="InterPro" id="IPR036388">
    <property type="entry name" value="WH-like_DNA-bd_sf"/>
</dbReference>
<dbReference type="GO" id="GO:0005829">
    <property type="term" value="C:cytosol"/>
    <property type="evidence" value="ECO:0007669"/>
    <property type="project" value="TreeGrafter"/>
</dbReference>
<proteinExistence type="predicted"/>
<dbReference type="GO" id="GO:0000976">
    <property type="term" value="F:transcription cis-regulatory region binding"/>
    <property type="evidence" value="ECO:0007669"/>
    <property type="project" value="TreeGrafter"/>
</dbReference>
<dbReference type="GO" id="GO:0006355">
    <property type="term" value="P:regulation of DNA-templated transcription"/>
    <property type="evidence" value="ECO:0007669"/>
    <property type="project" value="TreeGrafter"/>
</dbReference>
<evidence type="ECO:0000256" key="2">
    <source>
        <dbReference type="ARBA" id="ARBA00023012"/>
    </source>
</evidence>
<name>A0A831RNX2_9GAMM</name>
<evidence type="ECO:0000256" key="1">
    <source>
        <dbReference type="ARBA" id="ARBA00022553"/>
    </source>
</evidence>
<gene>
    <name evidence="9" type="ORF">ENI96_08365</name>
</gene>
<dbReference type="InterPro" id="IPR039420">
    <property type="entry name" value="WalR-like"/>
</dbReference>
<dbReference type="PANTHER" id="PTHR48111:SF1">
    <property type="entry name" value="TWO-COMPONENT RESPONSE REGULATOR ORR33"/>
    <property type="match status" value="1"/>
</dbReference>
<feature type="domain" description="Response regulatory" evidence="7">
    <location>
        <begin position="5"/>
        <end position="118"/>
    </location>
</feature>
<accession>A0A831RNX2</accession>
<dbReference type="InterPro" id="IPR001789">
    <property type="entry name" value="Sig_transdc_resp-reg_receiver"/>
</dbReference>
<dbReference type="EMBL" id="DRKP01000095">
    <property type="protein sequence ID" value="HEB96431.1"/>
    <property type="molecule type" value="Genomic_DNA"/>
</dbReference>
<keyword evidence="1 6" id="KW-0597">Phosphoprotein</keyword>
<dbReference type="PROSITE" id="PS50921">
    <property type="entry name" value="ANTAR"/>
    <property type="match status" value="1"/>
</dbReference>
<dbReference type="GO" id="GO:0032993">
    <property type="term" value="C:protein-DNA complex"/>
    <property type="evidence" value="ECO:0007669"/>
    <property type="project" value="TreeGrafter"/>
</dbReference>
<evidence type="ECO:0000259" key="7">
    <source>
        <dbReference type="PROSITE" id="PS50110"/>
    </source>
</evidence>
<dbReference type="Gene3D" id="1.10.10.10">
    <property type="entry name" value="Winged helix-like DNA-binding domain superfamily/Winged helix DNA-binding domain"/>
    <property type="match status" value="1"/>
</dbReference>
<feature type="modified residue" description="4-aspartylphosphate" evidence="6">
    <location>
        <position position="54"/>
    </location>
</feature>
<dbReference type="SMART" id="SM01012">
    <property type="entry name" value="ANTAR"/>
    <property type="match status" value="1"/>
</dbReference>
<dbReference type="InterPro" id="IPR011006">
    <property type="entry name" value="CheY-like_superfamily"/>
</dbReference>
<dbReference type="PROSITE" id="PS50110">
    <property type="entry name" value="RESPONSE_REGULATORY"/>
    <property type="match status" value="1"/>
</dbReference>
<evidence type="ECO:0000256" key="5">
    <source>
        <dbReference type="ARBA" id="ARBA00023163"/>
    </source>
</evidence>
<keyword evidence="4" id="KW-0238">DNA-binding</keyword>
<protein>
    <submittedName>
        <fullName evidence="9">Response regulator</fullName>
    </submittedName>
</protein>
<dbReference type="PANTHER" id="PTHR48111">
    <property type="entry name" value="REGULATOR OF RPOS"/>
    <property type="match status" value="1"/>
</dbReference>
<dbReference type="GO" id="GO:0003723">
    <property type="term" value="F:RNA binding"/>
    <property type="evidence" value="ECO:0007669"/>
    <property type="project" value="InterPro"/>
</dbReference>
<dbReference type="Pfam" id="PF03861">
    <property type="entry name" value="ANTAR"/>
    <property type="match status" value="1"/>
</dbReference>
<dbReference type="GO" id="GO:0000156">
    <property type="term" value="F:phosphorelay response regulator activity"/>
    <property type="evidence" value="ECO:0007669"/>
    <property type="project" value="TreeGrafter"/>
</dbReference>
<dbReference type="SMART" id="SM00448">
    <property type="entry name" value="REC"/>
    <property type="match status" value="1"/>
</dbReference>
<dbReference type="Proteomes" id="UP000886251">
    <property type="component" value="Unassembled WGS sequence"/>
</dbReference>
<evidence type="ECO:0000313" key="9">
    <source>
        <dbReference type="EMBL" id="HEB96431.1"/>
    </source>
</evidence>
<dbReference type="InterPro" id="IPR008327">
    <property type="entry name" value="Sig_transdc_resp-reg_antiterm"/>
</dbReference>
<keyword evidence="2" id="KW-0902">Two-component regulatory system</keyword>
<sequence length="209" mass="23296">MQRTKILVADDDPILLTTLSRGLRAANYEVLTASNGDDAVRIGCREKPDLAILDVRMPGTFGIEVARQLRDRVGVGSLFISAYSEQEVVELATKEGALGYVVKPISPIQLIPAIRAALERAADLRRLQRNEAQLTRAIESNRDISIAVGMGMARFRLERPIAFETFRRYARSHQLKMVDLARRVSLQASDRDRLLDRIFCGDGDDGKNS</sequence>
<evidence type="ECO:0000256" key="6">
    <source>
        <dbReference type="PROSITE-ProRule" id="PRU00169"/>
    </source>
</evidence>
<dbReference type="InterPro" id="IPR005561">
    <property type="entry name" value="ANTAR"/>
</dbReference>